<name>A0ABY4KJ06_9FLAO</name>
<dbReference type="InterPro" id="IPR032675">
    <property type="entry name" value="LRR_dom_sf"/>
</dbReference>
<keyword evidence="2 4" id="KW-0732">Signal</keyword>
<accession>A0ABY4KJ06</accession>
<proteinExistence type="predicted"/>
<evidence type="ECO:0000259" key="6">
    <source>
        <dbReference type="Pfam" id="PF24595"/>
    </source>
</evidence>
<organism evidence="7 8">
    <name type="scientific">Flavobacterium azooxidireducens</name>
    <dbReference type="NCBI Taxonomy" id="1871076"/>
    <lineage>
        <taxon>Bacteria</taxon>
        <taxon>Pseudomonadati</taxon>
        <taxon>Bacteroidota</taxon>
        <taxon>Flavobacteriia</taxon>
        <taxon>Flavobacteriales</taxon>
        <taxon>Flavobacteriaceae</taxon>
        <taxon>Flavobacterium</taxon>
    </lineage>
</organism>
<evidence type="ECO:0000313" key="7">
    <source>
        <dbReference type="EMBL" id="UPQ80795.1"/>
    </source>
</evidence>
<feature type="domain" description="Secretion system C-terminal sorting" evidence="5">
    <location>
        <begin position="646"/>
        <end position="714"/>
    </location>
</feature>
<dbReference type="InterPro" id="IPR026444">
    <property type="entry name" value="Secre_tail"/>
</dbReference>
<feature type="signal peptide" evidence="4">
    <location>
        <begin position="1"/>
        <end position="19"/>
    </location>
</feature>
<dbReference type="NCBIfam" id="TIGR04183">
    <property type="entry name" value="Por_Secre_tail"/>
    <property type="match status" value="1"/>
</dbReference>
<evidence type="ECO:0000256" key="4">
    <source>
        <dbReference type="SAM" id="SignalP"/>
    </source>
</evidence>
<evidence type="ECO:0000256" key="2">
    <source>
        <dbReference type="ARBA" id="ARBA00022729"/>
    </source>
</evidence>
<keyword evidence="3" id="KW-0677">Repeat</keyword>
<dbReference type="EMBL" id="CP096205">
    <property type="protein sequence ID" value="UPQ80795.1"/>
    <property type="molecule type" value="Genomic_DNA"/>
</dbReference>
<reference evidence="7" key="1">
    <citation type="submission" date="2022-04" db="EMBL/GenBank/DDBJ databases">
        <title>Consumption of N2O by Flavobacterium azooxidireducens sp. nov. isolated from Decomposing Leaf Litter of Phragmites australis (Cav.).</title>
        <authorList>
            <person name="Behrendt U."/>
            <person name="Spanner T."/>
            <person name="Augustin J."/>
            <person name="Horn M.A."/>
            <person name="Kolb S."/>
            <person name="Ulrich A."/>
        </authorList>
    </citation>
    <scope>NUCLEOTIDE SEQUENCE</scope>
    <source>
        <strain evidence="7">IGB 4-14</strain>
    </source>
</reference>
<dbReference type="InterPro" id="IPR055353">
    <property type="entry name" value="DUF7619"/>
</dbReference>
<evidence type="ECO:0000256" key="3">
    <source>
        <dbReference type="ARBA" id="ARBA00022737"/>
    </source>
</evidence>
<evidence type="ECO:0000256" key="1">
    <source>
        <dbReference type="ARBA" id="ARBA00022614"/>
    </source>
</evidence>
<dbReference type="RefSeq" id="WP_248436680.1">
    <property type="nucleotide sequence ID" value="NZ_CP096205.1"/>
</dbReference>
<dbReference type="PANTHER" id="PTHR47566">
    <property type="match status" value="1"/>
</dbReference>
<sequence length="716" mass="79671">MKKITLLLLFWGCSFYAQNINFTDLAFKNVLLSANAVTNFNIAKDLDGNPATIDTNNDGEIQVSEALEISYLNVLGTNAIQNIEGIHFFENLKTLLVQSQQINSVDLSENNLLETISFNYNFLTNLDVSSLVNLKNLNVQFNPLTSINLSNSSALLSIYCSDTQLTTLDLSQCSNLMELNCPNTPLTTIDLFGTKVTSLTAGGDNLETIFAKNGLPSTIQIFSSPNLKYLCIDENEMSPTTLNVFQNLHPNCVVNLYCSFVPGGTYYTIEGNVKLDTNLNGCDGTDVNLPNLKLDVFNGSTTGSFYSKANGEFFIPLQSGSYSVSPILENPSYFTFQPTIFTADFPENASPLNQSICLTPNGIHKDLEIVYMRLPRSIGTPGIPGYDVRYKIIYKNKGNQIQSGQVTLNYQDEVMNFTVANPIQTSVANGIISWNFTNFLPGETRTIFVTFLLNSPQDTPPLDADDQLSFDAEITDIQGIDDNNDDNFFNLSETVQSSMDPNDIACLEGDTVGPDQIGKYVHYLIQFENIGTAEAINVVIKNTIDATKFDVNSLIPLDSNYNFETRRKDNDYEFIFENINLPFDDENNDGYLVYKIKLRNNLIIGNTFTNQANIFFDFNFPIETNVASTTIQALSVNDFSSDNFSISPNPTSGNVNINGIDNLQFSVEIYDLTGKLMVKEKQQSQIDLSAFQNGIYFIKIRNNQTNTSVVKKIIKH</sequence>
<dbReference type="InterPro" id="IPR052574">
    <property type="entry name" value="CDIRP"/>
</dbReference>
<evidence type="ECO:0000259" key="5">
    <source>
        <dbReference type="Pfam" id="PF18962"/>
    </source>
</evidence>
<feature type="domain" description="DUF7619" evidence="6">
    <location>
        <begin position="500"/>
        <end position="630"/>
    </location>
</feature>
<protein>
    <submittedName>
        <fullName evidence="7">T9SS type A sorting domain-containing protein</fullName>
    </submittedName>
</protein>
<dbReference type="PANTHER" id="PTHR47566:SF1">
    <property type="entry name" value="PROTEIN NUD1"/>
    <property type="match status" value="1"/>
</dbReference>
<gene>
    <name evidence="7" type="ORF">M0M57_08130</name>
</gene>
<dbReference type="Proteomes" id="UP000830583">
    <property type="component" value="Chromosome"/>
</dbReference>
<feature type="chain" id="PRO_5046407326" evidence="4">
    <location>
        <begin position="20"/>
        <end position="716"/>
    </location>
</feature>
<dbReference type="Pfam" id="PF18962">
    <property type="entry name" value="Por_Secre_tail"/>
    <property type="match status" value="1"/>
</dbReference>
<keyword evidence="1" id="KW-0433">Leucine-rich repeat</keyword>
<dbReference type="Gene3D" id="3.80.10.10">
    <property type="entry name" value="Ribonuclease Inhibitor"/>
    <property type="match status" value="1"/>
</dbReference>
<dbReference type="Pfam" id="PF24595">
    <property type="entry name" value="DUF7619"/>
    <property type="match status" value="1"/>
</dbReference>
<evidence type="ECO:0000313" key="8">
    <source>
        <dbReference type="Proteomes" id="UP000830583"/>
    </source>
</evidence>
<dbReference type="SUPFAM" id="SSF52058">
    <property type="entry name" value="L domain-like"/>
    <property type="match status" value="1"/>
</dbReference>
<keyword evidence="8" id="KW-1185">Reference proteome</keyword>